<evidence type="ECO:0000313" key="4">
    <source>
        <dbReference type="EMBL" id="QTH64955.1"/>
    </source>
</evidence>
<dbReference type="Pfam" id="PF22725">
    <property type="entry name" value="GFO_IDH_MocA_C3"/>
    <property type="match status" value="1"/>
</dbReference>
<dbReference type="PANTHER" id="PTHR46368:SF4">
    <property type="entry name" value="OS10G0403700 PROTEIN"/>
    <property type="match status" value="1"/>
</dbReference>
<dbReference type="GO" id="GO:0000166">
    <property type="term" value="F:nucleotide binding"/>
    <property type="evidence" value="ECO:0007669"/>
    <property type="project" value="InterPro"/>
</dbReference>
<dbReference type="Pfam" id="PF01408">
    <property type="entry name" value="GFO_IDH_MocA"/>
    <property type="match status" value="1"/>
</dbReference>
<feature type="domain" description="GFO/IDH/MocA-like oxidoreductase" evidence="3">
    <location>
        <begin position="139"/>
        <end position="244"/>
    </location>
</feature>
<proteinExistence type="predicted"/>
<dbReference type="SUPFAM" id="SSF55347">
    <property type="entry name" value="Glyceraldehyde-3-phosphate dehydrogenase-like, C-terminal domain"/>
    <property type="match status" value="1"/>
</dbReference>
<protein>
    <submittedName>
        <fullName evidence="4">Gfo/Idh/MocA family oxidoreductase</fullName>
    </submittedName>
</protein>
<dbReference type="InterPro" id="IPR000683">
    <property type="entry name" value="Gfo/Idh/MocA-like_OxRdtase_N"/>
</dbReference>
<dbReference type="Proteomes" id="UP000682739">
    <property type="component" value="Chromosome"/>
</dbReference>
<organism evidence="4 5">
    <name type="scientific">Psychrosphaera ytuae</name>
    <dbReference type="NCBI Taxonomy" id="2820710"/>
    <lineage>
        <taxon>Bacteria</taxon>
        <taxon>Pseudomonadati</taxon>
        <taxon>Pseudomonadota</taxon>
        <taxon>Gammaproteobacteria</taxon>
        <taxon>Alteromonadales</taxon>
        <taxon>Pseudoalteromonadaceae</taxon>
        <taxon>Psychrosphaera</taxon>
    </lineage>
</organism>
<feature type="domain" description="Gfo/Idh/MocA-like oxidoreductase N-terminal" evidence="2">
    <location>
        <begin position="5"/>
        <end position="119"/>
    </location>
</feature>
<evidence type="ECO:0000259" key="2">
    <source>
        <dbReference type="Pfam" id="PF01408"/>
    </source>
</evidence>
<evidence type="ECO:0000259" key="3">
    <source>
        <dbReference type="Pfam" id="PF22725"/>
    </source>
</evidence>
<dbReference type="EMBL" id="CP072110">
    <property type="protein sequence ID" value="QTH64955.1"/>
    <property type="molecule type" value="Genomic_DNA"/>
</dbReference>
<keyword evidence="5" id="KW-1185">Reference proteome</keyword>
<dbReference type="KEGG" id="psym:J1N51_05765"/>
<evidence type="ECO:0000313" key="5">
    <source>
        <dbReference type="Proteomes" id="UP000682739"/>
    </source>
</evidence>
<sequence length="338" mass="37243">MTTLRLGIVGAGMIAGVIVEAVKRAVGVEVVAVASRRPDSAKKFAQEQGIPHEFDTWQEMLSSDEIDAVYVATPTSSKEEIALFGAKHKKHLLVDKPFASMASVQAMVDAAKANGVAFMDATHFTHNPRTHQLRQTMTSEIGQPQALRSSFFFPFMDRTNIRFDTEKEPTGAVGDMTWYSMRAVAEFLQPTTPVKVMSGGIIRDEETNAVIRGTGVVMFEDGKSSTFDFGYNAGTCLMDLDILGHDAVFSLNDWVLDWKQGFAFDDPDHVIGYTKRTEMQTPKQHTYISADSDTPQAVAMMTHFAELAANPSSEQNTKAQDLAILTQSLLDAYWEAVK</sequence>
<dbReference type="InterPro" id="IPR036291">
    <property type="entry name" value="NAD(P)-bd_dom_sf"/>
</dbReference>
<reference evidence="4" key="1">
    <citation type="submission" date="2021-03" db="EMBL/GenBank/DDBJ databases">
        <title>Description of Psychrosphaera ytuae sp. nov. isolated from deep sea sediment of South China Sea.</title>
        <authorList>
            <person name="Zhang J."/>
            <person name="Xu X.-D."/>
        </authorList>
    </citation>
    <scope>NUCLEOTIDE SEQUENCE</scope>
    <source>
        <strain evidence="4">MTZ26</strain>
    </source>
</reference>
<keyword evidence="1" id="KW-0732">Signal</keyword>
<dbReference type="Gene3D" id="3.30.360.10">
    <property type="entry name" value="Dihydrodipicolinate Reductase, domain 2"/>
    <property type="match status" value="1"/>
</dbReference>
<accession>A0A975DD40</accession>
<dbReference type="PANTHER" id="PTHR46368">
    <property type="match status" value="1"/>
</dbReference>
<name>A0A975DD40_9GAMM</name>
<dbReference type="RefSeq" id="WP_208832990.1">
    <property type="nucleotide sequence ID" value="NZ_CP072110.1"/>
</dbReference>
<dbReference type="AlphaFoldDB" id="A0A975DD40"/>
<dbReference type="SUPFAM" id="SSF51735">
    <property type="entry name" value="NAD(P)-binding Rossmann-fold domains"/>
    <property type="match status" value="1"/>
</dbReference>
<dbReference type="Gene3D" id="3.40.50.720">
    <property type="entry name" value="NAD(P)-binding Rossmann-like Domain"/>
    <property type="match status" value="1"/>
</dbReference>
<evidence type="ECO:0000256" key="1">
    <source>
        <dbReference type="ARBA" id="ARBA00022729"/>
    </source>
</evidence>
<dbReference type="InterPro" id="IPR055170">
    <property type="entry name" value="GFO_IDH_MocA-like_dom"/>
</dbReference>
<gene>
    <name evidence="4" type="ORF">J1N51_05765</name>
</gene>